<reference evidence="15 16" key="1">
    <citation type="journal article" date="2017" name="Front. Microbiol.">
        <title>Comparative Genomic Analysis of the Class Epsilonproteobacteria and Proposed Reclassification to Epsilonbacteraeota (phyl. nov.).</title>
        <authorList>
            <person name="Waite D.W."/>
            <person name="Vanwonterghem I."/>
            <person name="Rinke C."/>
            <person name="Parks D.H."/>
            <person name="Zhang Y."/>
            <person name="Takai K."/>
            <person name="Sievert S.M."/>
            <person name="Simon J."/>
            <person name="Campbell B.J."/>
            <person name="Hanson T.E."/>
            <person name="Woyke T."/>
            <person name="Klotz M.G."/>
            <person name="Hugenholtz P."/>
        </authorList>
    </citation>
    <scope>NUCLEOTIDE SEQUENCE [LARGE SCALE GENOMIC DNA]</scope>
    <source>
        <strain evidence="15">UBA12443</strain>
    </source>
</reference>
<evidence type="ECO:0000256" key="12">
    <source>
        <dbReference type="SAM" id="Phobius"/>
    </source>
</evidence>
<keyword evidence="8" id="KW-0406">Ion transport</keyword>
<evidence type="ECO:0000256" key="4">
    <source>
        <dbReference type="ARBA" id="ARBA00022692"/>
    </source>
</evidence>
<feature type="transmembrane region" description="Helical" evidence="12">
    <location>
        <begin position="181"/>
        <end position="204"/>
    </location>
</feature>
<dbReference type="Pfam" id="PF00520">
    <property type="entry name" value="Ion_trans"/>
    <property type="match status" value="1"/>
</dbReference>
<evidence type="ECO:0000256" key="9">
    <source>
        <dbReference type="ARBA" id="ARBA00023136"/>
    </source>
</evidence>
<feature type="transmembrane region" description="Helical" evidence="12">
    <location>
        <begin position="219"/>
        <end position="238"/>
    </location>
</feature>
<dbReference type="GO" id="GO:0001508">
    <property type="term" value="P:action potential"/>
    <property type="evidence" value="ECO:0007669"/>
    <property type="project" value="TreeGrafter"/>
</dbReference>
<dbReference type="AlphaFoldDB" id="A0A2D3WD27"/>
<evidence type="ECO:0000256" key="2">
    <source>
        <dbReference type="ARBA" id="ARBA00022448"/>
    </source>
</evidence>
<protein>
    <recommendedName>
        <fullName evidence="11">BK channel</fullName>
    </recommendedName>
</protein>
<evidence type="ECO:0000256" key="6">
    <source>
        <dbReference type="ARBA" id="ARBA00022958"/>
    </source>
</evidence>
<evidence type="ECO:0000256" key="1">
    <source>
        <dbReference type="ARBA" id="ARBA00004141"/>
    </source>
</evidence>
<dbReference type="PANTHER" id="PTHR11537">
    <property type="entry name" value="VOLTAGE-GATED POTASSIUM CHANNEL"/>
    <property type="match status" value="1"/>
</dbReference>
<accession>A0A2D3WD27</accession>
<evidence type="ECO:0000259" key="13">
    <source>
        <dbReference type="Pfam" id="PF00520"/>
    </source>
</evidence>
<keyword evidence="4 12" id="KW-0812">Transmembrane</keyword>
<keyword evidence="3" id="KW-0633">Potassium transport</keyword>
<evidence type="ECO:0000256" key="5">
    <source>
        <dbReference type="ARBA" id="ARBA00022826"/>
    </source>
</evidence>
<proteinExistence type="predicted"/>
<feature type="transmembrane region" description="Helical" evidence="12">
    <location>
        <begin position="245"/>
        <end position="268"/>
    </location>
</feature>
<keyword evidence="9 12" id="KW-0472">Membrane</keyword>
<evidence type="ECO:0000256" key="8">
    <source>
        <dbReference type="ARBA" id="ARBA00023065"/>
    </source>
</evidence>
<feature type="transmembrane region" description="Helical" evidence="12">
    <location>
        <begin position="40"/>
        <end position="58"/>
    </location>
</feature>
<evidence type="ECO:0000256" key="11">
    <source>
        <dbReference type="ARBA" id="ARBA00029579"/>
    </source>
</evidence>
<comment type="subcellular location">
    <subcellularLocation>
        <location evidence="1">Membrane</location>
        <topology evidence="1">Multi-pass membrane protein</topology>
    </subcellularLocation>
</comment>
<keyword evidence="10" id="KW-0407">Ion channel</keyword>
<organism evidence="15 16">
    <name type="scientific">Sulfuricurvum kujiense</name>
    <dbReference type="NCBI Taxonomy" id="148813"/>
    <lineage>
        <taxon>Bacteria</taxon>
        <taxon>Pseudomonadati</taxon>
        <taxon>Campylobacterota</taxon>
        <taxon>Epsilonproteobacteria</taxon>
        <taxon>Campylobacterales</taxon>
        <taxon>Sulfurimonadaceae</taxon>
        <taxon>Sulfuricurvum</taxon>
    </lineage>
</organism>
<keyword evidence="2" id="KW-0813">Transport</keyword>
<evidence type="ECO:0000256" key="3">
    <source>
        <dbReference type="ARBA" id="ARBA00022538"/>
    </source>
</evidence>
<dbReference type="InterPro" id="IPR036291">
    <property type="entry name" value="NAD(P)-bd_dom_sf"/>
</dbReference>
<dbReference type="SUPFAM" id="SSF51735">
    <property type="entry name" value="NAD(P)-binding Rossmann-fold domains"/>
    <property type="match status" value="1"/>
</dbReference>
<dbReference type="Pfam" id="PF02254">
    <property type="entry name" value="TrkA_N"/>
    <property type="match status" value="1"/>
</dbReference>
<gene>
    <name evidence="15" type="ORF">CFH83_01965</name>
</gene>
<keyword evidence="5" id="KW-0631">Potassium channel</keyword>
<dbReference type="InterPro" id="IPR028325">
    <property type="entry name" value="VG_K_chnl"/>
</dbReference>
<dbReference type="Gene3D" id="1.10.287.70">
    <property type="match status" value="1"/>
</dbReference>
<dbReference type="PRINTS" id="PR00169">
    <property type="entry name" value="KCHANNEL"/>
</dbReference>
<dbReference type="InterPro" id="IPR005821">
    <property type="entry name" value="Ion_trans_dom"/>
</dbReference>
<dbReference type="RefSeq" id="WP_294895942.1">
    <property type="nucleotide sequence ID" value="NZ_DLUI01000032.1"/>
</dbReference>
<keyword evidence="7 12" id="KW-1133">Transmembrane helix</keyword>
<evidence type="ECO:0000256" key="7">
    <source>
        <dbReference type="ARBA" id="ARBA00022989"/>
    </source>
</evidence>
<dbReference type="PANTHER" id="PTHR11537:SF254">
    <property type="entry name" value="POTASSIUM VOLTAGE-GATED CHANNEL PROTEIN SHAB"/>
    <property type="match status" value="1"/>
</dbReference>
<feature type="transmembrane region" description="Helical" evidence="12">
    <location>
        <begin position="70"/>
        <end position="90"/>
    </location>
</feature>
<keyword evidence="6" id="KW-0630">Potassium</keyword>
<evidence type="ECO:0000313" key="16">
    <source>
        <dbReference type="Proteomes" id="UP000228859"/>
    </source>
</evidence>
<feature type="transmembrane region" description="Helical" evidence="12">
    <location>
        <begin position="134"/>
        <end position="160"/>
    </location>
</feature>
<feature type="domain" description="Ion transport" evidence="13">
    <location>
        <begin position="39"/>
        <end position="270"/>
    </location>
</feature>
<dbReference type="SUPFAM" id="SSF81324">
    <property type="entry name" value="Voltage-gated potassium channels"/>
    <property type="match status" value="1"/>
</dbReference>
<dbReference type="InterPro" id="IPR003148">
    <property type="entry name" value="RCK_N"/>
</dbReference>
<evidence type="ECO:0000313" key="15">
    <source>
        <dbReference type="EMBL" id="DAB39201.1"/>
    </source>
</evidence>
<sequence>MIGEWIVGIAFYLHASPRYRHVKKFFHNLLENPSYPYKKFFDYTMMALIAMSVYILILHVKNDVSPEWLFFNNYVVSLIFLAEYILRLWVYSDTSKVIIEEYEHDLFLQRPFRWVGTLRLIGAKKLEYVVSPSAIIDLLAIMPFFHEMRLLRVFILFRVFKLFRYAKSLSQFLSILSSKKFELFTLAVFATVIIIVSSVLIYVMEANNPASPINTLFDAVYWSVVTIFTVGYGDLVPVTTEGRTVAMAIIVAGIAVISFATSIVVSAFTEKLDEIKEDKLIEDVSKIKQFYLICGYTPLAYQIAERFKKSGKKAVILEKDPEKVAQAQKEGFLALAFDSGSLHSYHALRIDFEKQVISVILLQESDVYNIYTALTIRELSKSVSLLSILVHQENRRKLSLAGINEVVYTQELIGLISKEVSGRPVAFEVIHALRSENNGVFMDEIGLDTTMASRFFDICRLPLFHKRLIVLGVYKTQEKSFFFNPPENIVIHERDVAIVIGTRALIDEFKTLLYHKGRK</sequence>
<dbReference type="GO" id="GO:0005249">
    <property type="term" value="F:voltage-gated potassium channel activity"/>
    <property type="evidence" value="ECO:0007669"/>
    <property type="project" value="InterPro"/>
</dbReference>
<evidence type="ECO:0000256" key="10">
    <source>
        <dbReference type="ARBA" id="ARBA00023303"/>
    </source>
</evidence>
<dbReference type="Proteomes" id="UP000228859">
    <property type="component" value="Unassembled WGS sequence"/>
</dbReference>
<dbReference type="GO" id="GO:0008076">
    <property type="term" value="C:voltage-gated potassium channel complex"/>
    <property type="evidence" value="ECO:0007669"/>
    <property type="project" value="InterPro"/>
</dbReference>
<comment type="caution">
    <text evidence="15">The sequence shown here is derived from an EMBL/GenBank/DDBJ whole genome shotgun (WGS) entry which is preliminary data.</text>
</comment>
<evidence type="ECO:0000259" key="14">
    <source>
        <dbReference type="Pfam" id="PF02254"/>
    </source>
</evidence>
<name>A0A2D3WD27_9BACT</name>
<feature type="domain" description="RCK N-terminal" evidence="14">
    <location>
        <begin position="291"/>
        <end position="408"/>
    </location>
</feature>
<dbReference type="Gene3D" id="3.40.50.720">
    <property type="entry name" value="NAD(P)-binding Rossmann-like Domain"/>
    <property type="match status" value="1"/>
</dbReference>
<dbReference type="EMBL" id="DLUI01000032">
    <property type="protein sequence ID" value="DAB39201.1"/>
    <property type="molecule type" value="Genomic_DNA"/>
</dbReference>